<keyword evidence="2" id="KW-1185">Reference proteome</keyword>
<gene>
    <name evidence="1" type="ORF">WKW82_16660</name>
</gene>
<evidence type="ECO:0000313" key="2">
    <source>
        <dbReference type="Proteomes" id="UP001385892"/>
    </source>
</evidence>
<dbReference type="EMBL" id="JBBKZT010000007">
    <property type="protein sequence ID" value="MEJ8848291.1"/>
    <property type="molecule type" value="Genomic_DNA"/>
</dbReference>
<dbReference type="Proteomes" id="UP001385892">
    <property type="component" value="Unassembled WGS sequence"/>
</dbReference>
<dbReference type="Gene3D" id="3.40.190.10">
    <property type="entry name" value="Periplasmic binding protein-like II"/>
    <property type="match status" value="1"/>
</dbReference>
<sequence>MSATPAWAQDSLVLYGAGSLREAMTEVAAAFTASDKILVTTYGRVDLAIVHRSARERYARLDKDLSLVPFAPELQVGPQNGLAVIKGARPEAMLLALRILFPEGQAILAKNGFKAIALPQGR</sequence>
<organism evidence="1 2">
    <name type="scientific">Variovorax rhizosphaerae</name>
    <dbReference type="NCBI Taxonomy" id="1836200"/>
    <lineage>
        <taxon>Bacteria</taxon>
        <taxon>Pseudomonadati</taxon>
        <taxon>Pseudomonadota</taxon>
        <taxon>Betaproteobacteria</taxon>
        <taxon>Burkholderiales</taxon>
        <taxon>Comamonadaceae</taxon>
        <taxon>Variovorax</taxon>
    </lineage>
</organism>
<evidence type="ECO:0000313" key="1">
    <source>
        <dbReference type="EMBL" id="MEJ8848291.1"/>
    </source>
</evidence>
<name>A0ABU8WL70_9BURK</name>
<dbReference type="RefSeq" id="WP_340343421.1">
    <property type="nucleotide sequence ID" value="NZ_JBBKZT010000007.1"/>
</dbReference>
<proteinExistence type="predicted"/>
<reference evidence="1 2" key="1">
    <citation type="submission" date="2024-03" db="EMBL/GenBank/DDBJ databases">
        <title>Novel species of the genus Variovorax.</title>
        <authorList>
            <person name="Liu Q."/>
            <person name="Xin Y.-H."/>
        </authorList>
    </citation>
    <scope>NUCLEOTIDE SEQUENCE [LARGE SCALE GENOMIC DNA]</scope>
    <source>
        <strain evidence="1 2">KACC 18900</strain>
    </source>
</reference>
<evidence type="ECO:0008006" key="3">
    <source>
        <dbReference type="Google" id="ProtNLM"/>
    </source>
</evidence>
<protein>
    <recommendedName>
        <fullName evidence="3">ABC transporter substrate-binding protein</fullName>
    </recommendedName>
</protein>
<comment type="caution">
    <text evidence="1">The sequence shown here is derived from an EMBL/GenBank/DDBJ whole genome shotgun (WGS) entry which is preliminary data.</text>
</comment>
<accession>A0ABU8WL70</accession>